<dbReference type="Gene3D" id="1.10.10.10">
    <property type="entry name" value="Winged helix-like DNA-binding domain superfamily/Winged helix DNA-binding domain"/>
    <property type="match status" value="2"/>
</dbReference>
<dbReference type="InterPro" id="IPR007832">
    <property type="entry name" value="RNA_pol_Rpc34"/>
</dbReference>
<dbReference type="OrthoDB" id="613763at2759"/>
<reference evidence="8 9" key="1">
    <citation type="journal article" date="2015" name="Nat. Commun.">
        <title>Outbred genome sequencing and CRISPR/Cas9 gene editing in butterflies.</title>
        <authorList>
            <person name="Li X."/>
            <person name="Fan D."/>
            <person name="Zhang W."/>
            <person name="Liu G."/>
            <person name="Zhang L."/>
            <person name="Zhao L."/>
            <person name="Fang X."/>
            <person name="Chen L."/>
            <person name="Dong Y."/>
            <person name="Chen Y."/>
            <person name="Ding Y."/>
            <person name="Zhao R."/>
            <person name="Feng M."/>
            <person name="Zhu Y."/>
            <person name="Feng Y."/>
            <person name="Jiang X."/>
            <person name="Zhu D."/>
            <person name="Xiang H."/>
            <person name="Feng X."/>
            <person name="Li S."/>
            <person name="Wang J."/>
            <person name="Zhang G."/>
            <person name="Kronforst M.R."/>
            <person name="Wang W."/>
        </authorList>
    </citation>
    <scope>NUCLEOTIDE SEQUENCE [LARGE SCALE GENOMIC DNA]</scope>
    <source>
        <strain evidence="8">Ya'a_city_454_Px</strain>
        <tissue evidence="8">Whole body</tissue>
    </source>
</reference>
<protein>
    <recommendedName>
        <fullName evidence="7">DNA-directed RNA polymerase III subunit RPC6</fullName>
        <shortName evidence="7">RNA polymerase III subunit C6</shortName>
    </recommendedName>
</protein>
<dbReference type="GO" id="GO:0006383">
    <property type="term" value="P:transcription by RNA polymerase III"/>
    <property type="evidence" value="ECO:0007669"/>
    <property type="project" value="UniProtKB-UniRule"/>
</dbReference>
<dbReference type="Proteomes" id="UP000694872">
    <property type="component" value="Unplaced"/>
</dbReference>
<evidence type="ECO:0000313" key="8">
    <source>
        <dbReference type="EMBL" id="KPI92275.1"/>
    </source>
</evidence>
<dbReference type="GO" id="GO:0005654">
    <property type="term" value="C:nucleoplasm"/>
    <property type="evidence" value="ECO:0007669"/>
    <property type="project" value="UniProtKB-ARBA"/>
</dbReference>
<evidence type="ECO:0000256" key="2">
    <source>
        <dbReference type="ARBA" id="ARBA00011038"/>
    </source>
</evidence>
<evidence type="ECO:0000256" key="5">
    <source>
        <dbReference type="ARBA" id="ARBA00023242"/>
    </source>
</evidence>
<dbReference type="GO" id="GO:0005666">
    <property type="term" value="C:RNA polymerase III complex"/>
    <property type="evidence" value="ECO:0007669"/>
    <property type="project" value="UniProtKB-UniRule"/>
</dbReference>
<dbReference type="RefSeq" id="XP_013170596.1">
    <property type="nucleotide sequence ID" value="XM_013315142.1"/>
</dbReference>
<dbReference type="GO" id="GO:0005737">
    <property type="term" value="C:cytoplasm"/>
    <property type="evidence" value="ECO:0007669"/>
    <property type="project" value="UniProtKB-ARBA"/>
</dbReference>
<evidence type="ECO:0000256" key="1">
    <source>
        <dbReference type="ARBA" id="ARBA00004123"/>
    </source>
</evidence>
<comment type="subcellular location">
    <subcellularLocation>
        <location evidence="1 7">Nucleus</location>
    </subcellularLocation>
</comment>
<dbReference type="EMBL" id="KQ459604">
    <property type="protein sequence ID" value="KPI92275.1"/>
    <property type="molecule type" value="Genomic_DNA"/>
</dbReference>
<keyword evidence="3 7" id="KW-0240">DNA-directed RNA polymerase</keyword>
<dbReference type="AlphaFoldDB" id="A0A194PMD1"/>
<keyword evidence="4 7" id="KW-0804">Transcription</keyword>
<organism evidence="8 9">
    <name type="scientific">Papilio xuthus</name>
    <name type="common">Asian swallowtail butterfly</name>
    <dbReference type="NCBI Taxonomy" id="66420"/>
    <lineage>
        <taxon>Eukaryota</taxon>
        <taxon>Metazoa</taxon>
        <taxon>Ecdysozoa</taxon>
        <taxon>Arthropoda</taxon>
        <taxon>Hexapoda</taxon>
        <taxon>Insecta</taxon>
        <taxon>Pterygota</taxon>
        <taxon>Neoptera</taxon>
        <taxon>Endopterygota</taxon>
        <taxon>Lepidoptera</taxon>
        <taxon>Glossata</taxon>
        <taxon>Ditrysia</taxon>
        <taxon>Papilionoidea</taxon>
        <taxon>Papilionidae</taxon>
        <taxon>Papilioninae</taxon>
        <taxon>Papilio</taxon>
    </lineage>
</organism>
<evidence type="ECO:0000256" key="3">
    <source>
        <dbReference type="ARBA" id="ARBA00022478"/>
    </source>
</evidence>
<dbReference type="FunFam" id="1.10.10.10:FF:000116">
    <property type="entry name" value="DNA-directed RNA polymerase III subunit RPC6"/>
    <property type="match status" value="1"/>
</dbReference>
<dbReference type="PIRSF" id="PIRSF028763">
    <property type="entry name" value="RNA_pol_Rpc34"/>
    <property type="match status" value="1"/>
</dbReference>
<dbReference type="CTD" id="10621"/>
<comment type="similarity">
    <text evidence="2 7">Belongs to the eukaryotic RPC34/RPC39 RNA polymerase subunit family.</text>
</comment>
<evidence type="ECO:0000256" key="6">
    <source>
        <dbReference type="ARBA" id="ARBA00055148"/>
    </source>
</evidence>
<reference evidence="10" key="2">
    <citation type="submission" date="2025-04" db="UniProtKB">
        <authorList>
            <consortium name="RefSeq"/>
        </authorList>
    </citation>
    <scope>IDENTIFICATION</scope>
</reference>
<keyword evidence="5 7" id="KW-0539">Nucleus</keyword>
<dbReference type="Pfam" id="PF05158">
    <property type="entry name" value="RNA_pol_Rpc34"/>
    <property type="match status" value="1"/>
</dbReference>
<dbReference type="InterPro" id="IPR036390">
    <property type="entry name" value="WH_DNA-bd_sf"/>
</dbReference>
<name>A0A194PMD1_PAPXU</name>
<dbReference type="InterPro" id="IPR036388">
    <property type="entry name" value="WH-like_DNA-bd_sf"/>
</dbReference>
<dbReference type="PANTHER" id="PTHR12780">
    <property type="entry name" value="RNA POLYMERASE III DNA DIRECTED , 39KD SUBUNIT-RELATED"/>
    <property type="match status" value="1"/>
</dbReference>
<proteinExistence type="inferred from homology"/>
<dbReference type="Proteomes" id="UP000053268">
    <property type="component" value="Unassembled WGS sequence"/>
</dbReference>
<keyword evidence="9" id="KW-1185">Reference proteome</keyword>
<evidence type="ECO:0000313" key="9">
    <source>
        <dbReference type="Proteomes" id="UP000053268"/>
    </source>
</evidence>
<comment type="function">
    <text evidence="6 7">DNA-dependent RNA polymerase catalyzes the transcription of DNA into RNA using the four ribonucleoside triphosphates as substrates. Specific peripheric component of RNA polymerase III which synthesizes small RNAs, such as 5S rRNA and tRNAs.</text>
</comment>
<dbReference type="GeneID" id="106119994"/>
<dbReference type="KEGG" id="pxu:106119994"/>
<evidence type="ECO:0000256" key="7">
    <source>
        <dbReference type="PIRNR" id="PIRNR028763"/>
    </source>
</evidence>
<accession>A0A194PMD1</accession>
<evidence type="ECO:0000313" key="10">
    <source>
        <dbReference type="RefSeq" id="XP_013170596.1"/>
    </source>
</evidence>
<sequence length="298" mass="33024">MSSSKNDDPISEKILNVAKKNPKGISDKDILAAVPELSAAELVSAINKLLQEGLFDLYNQGGSLIYRLKGQTSKQAVKGADNEEKVVYNLIEDAGNKGIWIRDIRLRSNIANTQLTKVLKNLESKKVIKAVKCVNASKKKVYMLYNLEPDRSISGGAWYQDQDFESEFVDILNRQCLRFLQQRADKIKNNPKGPVVGRTQSFASAVEVQKYITDLGISNVKLEVEDVITILNTLVYDGKAESSVLPDGTKVYRAIESLIPPPGLVQVPCGVCPLILKCCSTGLITPQECKYMDDWLEN</sequence>
<dbReference type="InterPro" id="IPR016049">
    <property type="entry name" value="RNA_pol_Rpc34-like"/>
</dbReference>
<dbReference type="SUPFAM" id="SSF46785">
    <property type="entry name" value="Winged helix' DNA-binding domain"/>
    <property type="match status" value="2"/>
</dbReference>
<gene>
    <name evidence="10" type="primary">LOC106119994</name>
    <name evidence="8" type="ORF">RR46_13496</name>
</gene>
<dbReference type="FunFam" id="1.10.10.10:FF:000237">
    <property type="entry name" value="DNA-directed RNA polymerase III subunit RPC6"/>
    <property type="match status" value="1"/>
</dbReference>
<dbReference type="STRING" id="66420.A0A194PMD1"/>
<evidence type="ECO:0000256" key="4">
    <source>
        <dbReference type="ARBA" id="ARBA00023163"/>
    </source>
</evidence>